<evidence type="ECO:0000313" key="3">
    <source>
        <dbReference type="Proteomes" id="UP000006039"/>
    </source>
</evidence>
<accession>J3NMY3</accession>
<gene>
    <name evidence="2" type="primary">20343100</name>
    <name evidence="1" type="ORF">GGTG_02642</name>
</gene>
<evidence type="ECO:0000313" key="1">
    <source>
        <dbReference type="EMBL" id="EJT77535.1"/>
    </source>
</evidence>
<dbReference type="EnsemblFungi" id="EJT77535">
    <property type="protein sequence ID" value="EJT77535"/>
    <property type="gene ID" value="GGTG_02642"/>
</dbReference>
<dbReference type="RefSeq" id="XP_009218680.1">
    <property type="nucleotide sequence ID" value="XM_009220416.1"/>
</dbReference>
<reference evidence="2" key="5">
    <citation type="submission" date="2018-04" db="UniProtKB">
        <authorList>
            <consortium name="EnsemblFungi"/>
        </authorList>
    </citation>
    <scope>IDENTIFICATION</scope>
    <source>
        <strain evidence="2">R3-111a-1</strain>
    </source>
</reference>
<organism evidence="1">
    <name type="scientific">Gaeumannomyces tritici (strain R3-111a-1)</name>
    <name type="common">Wheat and barley take-all root rot fungus</name>
    <name type="synonym">Gaeumannomyces graminis var. tritici</name>
    <dbReference type="NCBI Taxonomy" id="644352"/>
    <lineage>
        <taxon>Eukaryota</taxon>
        <taxon>Fungi</taxon>
        <taxon>Dikarya</taxon>
        <taxon>Ascomycota</taxon>
        <taxon>Pezizomycotina</taxon>
        <taxon>Sordariomycetes</taxon>
        <taxon>Sordariomycetidae</taxon>
        <taxon>Magnaporthales</taxon>
        <taxon>Magnaporthaceae</taxon>
        <taxon>Gaeumannomyces</taxon>
    </lineage>
</organism>
<reference evidence="2" key="4">
    <citation type="journal article" date="2015" name="G3 (Bethesda)">
        <title>Genome sequences of three phytopathogenic species of the Magnaporthaceae family of fungi.</title>
        <authorList>
            <person name="Okagaki L.H."/>
            <person name="Nunes C.C."/>
            <person name="Sailsbery J."/>
            <person name="Clay B."/>
            <person name="Brown D."/>
            <person name="John T."/>
            <person name="Oh Y."/>
            <person name="Young N."/>
            <person name="Fitzgerald M."/>
            <person name="Haas B.J."/>
            <person name="Zeng Q."/>
            <person name="Young S."/>
            <person name="Adiconis X."/>
            <person name="Fan L."/>
            <person name="Levin J.Z."/>
            <person name="Mitchell T.K."/>
            <person name="Okubara P.A."/>
            <person name="Farman M.L."/>
            <person name="Kohn L.M."/>
            <person name="Birren B."/>
            <person name="Ma L.-J."/>
            <person name="Dean R.A."/>
        </authorList>
    </citation>
    <scope>NUCLEOTIDE SEQUENCE</scope>
    <source>
        <strain evidence="2">R3-111a-1</strain>
    </source>
</reference>
<reference evidence="1" key="2">
    <citation type="submission" date="2010-07" db="EMBL/GenBank/DDBJ databases">
        <authorList>
            <consortium name="The Broad Institute Genome Sequencing Platform"/>
            <consortium name="Broad Institute Genome Sequencing Center for Infectious Disease"/>
            <person name="Ma L.-J."/>
            <person name="Dead R."/>
            <person name="Young S."/>
            <person name="Zeng Q."/>
            <person name="Koehrsen M."/>
            <person name="Alvarado L."/>
            <person name="Berlin A."/>
            <person name="Chapman S.B."/>
            <person name="Chen Z."/>
            <person name="Freedman E."/>
            <person name="Gellesch M."/>
            <person name="Goldberg J."/>
            <person name="Griggs A."/>
            <person name="Gujja S."/>
            <person name="Heilman E.R."/>
            <person name="Heiman D."/>
            <person name="Hepburn T."/>
            <person name="Howarth C."/>
            <person name="Jen D."/>
            <person name="Larson L."/>
            <person name="Mehta T."/>
            <person name="Neiman D."/>
            <person name="Pearson M."/>
            <person name="Roberts A."/>
            <person name="Saif S."/>
            <person name="Shea T."/>
            <person name="Shenoy N."/>
            <person name="Sisk P."/>
            <person name="Stolte C."/>
            <person name="Sykes S."/>
            <person name="Walk T."/>
            <person name="White J."/>
            <person name="Yandava C."/>
            <person name="Haas B."/>
            <person name="Nusbaum C."/>
            <person name="Birren B."/>
        </authorList>
    </citation>
    <scope>NUCLEOTIDE SEQUENCE</scope>
    <source>
        <strain evidence="1">R3-111a-1</strain>
    </source>
</reference>
<dbReference type="AlphaFoldDB" id="J3NMY3"/>
<evidence type="ECO:0000313" key="2">
    <source>
        <dbReference type="EnsemblFungi" id="EJT77535"/>
    </source>
</evidence>
<sequence>MQQGRLETAFHSCKYLLGHPVHVRVYAMYLSPAQPFYRVSSRMIHHIKRSASDLWFSPTQSSVIMHEPPYRKGRCWD</sequence>
<name>J3NMY3_GAET3</name>
<dbReference type="GeneID" id="20343100"/>
<proteinExistence type="predicted"/>
<reference evidence="1" key="3">
    <citation type="submission" date="2010-09" db="EMBL/GenBank/DDBJ databases">
        <title>Annotation of Gaeumannomyces graminis var. tritici R3-111a-1.</title>
        <authorList>
            <consortium name="The Broad Institute Genome Sequencing Platform"/>
            <person name="Ma L.-J."/>
            <person name="Dead R."/>
            <person name="Young S.K."/>
            <person name="Zeng Q."/>
            <person name="Gargeya S."/>
            <person name="Fitzgerald M."/>
            <person name="Haas B."/>
            <person name="Abouelleil A."/>
            <person name="Alvarado L."/>
            <person name="Arachchi H.M."/>
            <person name="Berlin A."/>
            <person name="Brown A."/>
            <person name="Chapman S.B."/>
            <person name="Chen Z."/>
            <person name="Dunbar C."/>
            <person name="Freedman E."/>
            <person name="Gearin G."/>
            <person name="Gellesch M."/>
            <person name="Goldberg J."/>
            <person name="Griggs A."/>
            <person name="Gujja S."/>
            <person name="Heiman D."/>
            <person name="Howarth C."/>
            <person name="Larson L."/>
            <person name="Lui A."/>
            <person name="MacDonald P.J.P."/>
            <person name="Mehta T."/>
            <person name="Montmayeur A."/>
            <person name="Murphy C."/>
            <person name="Neiman D."/>
            <person name="Pearson M."/>
            <person name="Priest M."/>
            <person name="Roberts A."/>
            <person name="Saif S."/>
            <person name="Shea T."/>
            <person name="Shenoy N."/>
            <person name="Sisk P."/>
            <person name="Stolte C."/>
            <person name="Sykes S."/>
            <person name="Yandava C."/>
            <person name="Wortman J."/>
            <person name="Nusbaum C."/>
            <person name="Birren B."/>
        </authorList>
    </citation>
    <scope>NUCLEOTIDE SEQUENCE</scope>
    <source>
        <strain evidence="1">R3-111a-1</strain>
    </source>
</reference>
<keyword evidence="3" id="KW-1185">Reference proteome</keyword>
<reference evidence="3" key="1">
    <citation type="submission" date="2010-07" db="EMBL/GenBank/DDBJ databases">
        <title>The genome sequence of Gaeumannomyces graminis var. tritici strain R3-111a-1.</title>
        <authorList>
            <consortium name="The Broad Institute Genome Sequencing Platform"/>
            <person name="Ma L.-J."/>
            <person name="Dead R."/>
            <person name="Young S."/>
            <person name="Zeng Q."/>
            <person name="Koehrsen M."/>
            <person name="Alvarado L."/>
            <person name="Berlin A."/>
            <person name="Chapman S.B."/>
            <person name="Chen Z."/>
            <person name="Freedman E."/>
            <person name="Gellesch M."/>
            <person name="Goldberg J."/>
            <person name="Griggs A."/>
            <person name="Gujja S."/>
            <person name="Heilman E.R."/>
            <person name="Heiman D."/>
            <person name="Hepburn T."/>
            <person name="Howarth C."/>
            <person name="Jen D."/>
            <person name="Larson L."/>
            <person name="Mehta T."/>
            <person name="Neiman D."/>
            <person name="Pearson M."/>
            <person name="Roberts A."/>
            <person name="Saif S."/>
            <person name="Shea T."/>
            <person name="Shenoy N."/>
            <person name="Sisk P."/>
            <person name="Stolte C."/>
            <person name="Sykes S."/>
            <person name="Walk T."/>
            <person name="White J."/>
            <person name="Yandava C."/>
            <person name="Haas B."/>
            <person name="Nusbaum C."/>
            <person name="Birren B."/>
        </authorList>
    </citation>
    <scope>NUCLEOTIDE SEQUENCE [LARGE SCALE GENOMIC DNA]</scope>
    <source>
        <strain evidence="3">R3-111a-1</strain>
    </source>
</reference>
<dbReference type="VEuPathDB" id="FungiDB:GGTG_02642"/>
<dbReference type="Proteomes" id="UP000006039">
    <property type="component" value="Unassembled WGS sequence"/>
</dbReference>
<dbReference type="HOGENOM" id="CLU_2638194_0_0_1"/>
<protein>
    <submittedName>
        <fullName evidence="1 2">Uncharacterized protein</fullName>
    </submittedName>
</protein>
<dbReference type="EMBL" id="GL385396">
    <property type="protein sequence ID" value="EJT77535.1"/>
    <property type="molecule type" value="Genomic_DNA"/>
</dbReference>